<dbReference type="Proteomes" id="UP000256869">
    <property type="component" value="Unassembled WGS sequence"/>
</dbReference>
<keyword evidence="1" id="KW-0472">Membrane</keyword>
<protein>
    <recommendedName>
        <fullName evidence="4">O-antigen ligase-like membrane protein</fullName>
    </recommendedName>
</protein>
<evidence type="ECO:0008006" key="4">
    <source>
        <dbReference type="Google" id="ProtNLM"/>
    </source>
</evidence>
<dbReference type="EMBL" id="QRDY01000002">
    <property type="protein sequence ID" value="RED65080.1"/>
    <property type="molecule type" value="Genomic_DNA"/>
</dbReference>
<feature type="transmembrane region" description="Helical" evidence="1">
    <location>
        <begin position="279"/>
        <end position="302"/>
    </location>
</feature>
<keyword evidence="1" id="KW-1133">Transmembrane helix</keyword>
<feature type="transmembrane region" description="Helical" evidence="1">
    <location>
        <begin position="239"/>
        <end position="267"/>
    </location>
</feature>
<comment type="caution">
    <text evidence="2">The sequence shown here is derived from an EMBL/GenBank/DDBJ whole genome shotgun (WGS) entry which is preliminary data.</text>
</comment>
<feature type="transmembrane region" description="Helical" evidence="1">
    <location>
        <begin position="9"/>
        <end position="27"/>
    </location>
</feature>
<feature type="transmembrane region" description="Helical" evidence="1">
    <location>
        <begin position="385"/>
        <end position="414"/>
    </location>
</feature>
<feature type="transmembrane region" description="Helical" evidence="1">
    <location>
        <begin position="347"/>
        <end position="373"/>
    </location>
</feature>
<dbReference type="RefSeq" id="WP_115991808.1">
    <property type="nucleotide sequence ID" value="NZ_QRDY01000002.1"/>
</dbReference>
<dbReference type="OrthoDB" id="783222at2"/>
<feature type="transmembrane region" description="Helical" evidence="1">
    <location>
        <begin position="215"/>
        <end position="232"/>
    </location>
</feature>
<feature type="transmembrane region" description="Helical" evidence="1">
    <location>
        <begin position="72"/>
        <end position="91"/>
    </location>
</feature>
<evidence type="ECO:0000313" key="3">
    <source>
        <dbReference type="Proteomes" id="UP000256869"/>
    </source>
</evidence>
<keyword evidence="3" id="KW-1185">Reference proteome</keyword>
<feature type="transmembrane region" description="Helical" evidence="1">
    <location>
        <begin position="33"/>
        <end position="51"/>
    </location>
</feature>
<proteinExistence type="predicted"/>
<accession>A0A3D9ITJ5</accession>
<evidence type="ECO:0000313" key="2">
    <source>
        <dbReference type="EMBL" id="RED65080.1"/>
    </source>
</evidence>
<keyword evidence="1" id="KW-0812">Transmembrane</keyword>
<evidence type="ECO:0000256" key="1">
    <source>
        <dbReference type="SAM" id="Phobius"/>
    </source>
</evidence>
<organism evidence="2 3">
    <name type="scientific">Cohnella lupini</name>
    <dbReference type="NCBI Taxonomy" id="1294267"/>
    <lineage>
        <taxon>Bacteria</taxon>
        <taxon>Bacillati</taxon>
        <taxon>Bacillota</taxon>
        <taxon>Bacilli</taxon>
        <taxon>Bacillales</taxon>
        <taxon>Paenibacillaceae</taxon>
        <taxon>Cohnella</taxon>
    </lineage>
</organism>
<feature type="transmembrane region" description="Helical" evidence="1">
    <location>
        <begin position="147"/>
        <end position="167"/>
    </location>
</feature>
<reference evidence="2 3" key="1">
    <citation type="submission" date="2018-07" db="EMBL/GenBank/DDBJ databases">
        <title>Genomic Encyclopedia of Type Strains, Phase III (KMG-III): the genomes of soil and plant-associated and newly described type strains.</title>
        <authorList>
            <person name="Whitman W."/>
        </authorList>
    </citation>
    <scope>NUCLEOTIDE SEQUENCE [LARGE SCALE GENOMIC DNA]</scope>
    <source>
        <strain evidence="2 3">CECT 8236</strain>
    </source>
</reference>
<name>A0A3D9ITJ5_9BACL</name>
<dbReference type="AlphaFoldDB" id="A0A3D9ITJ5"/>
<feature type="transmembrane region" description="Helical" evidence="1">
    <location>
        <begin position="119"/>
        <end position="140"/>
    </location>
</feature>
<sequence>MQSLLNKYFNIWALFLPITSFVLSPSVPGTTPGLVMGIASIGYLFFLFLLPKYRFAYERMENGGFFRDLANFCLIFIGLVAAAQLSLSFAIDNGAHLSLEKLNLVSTENVSSLILRSSLYTQSFYLVAAVVLAVFVKNFYVPSWNRYILWGAILLSAYGLYEFVYYLTFHANGDFLSNRIFNAGDEEDAHAGSLFQRMTLFGIEFMRLKSLTGEPSMYAFTMLPLWIYSIHLRKPKIQIFLLLSLILTFSTTAFVGILLYFVLRILFFRLKDRYMQVTISVFVIATPFLFGYLATLYNSVIGKKDQTYSGMERQSLMDTHMEFFNQLPLFNKLFGIGFGYVRSADLLSTFLCNVGIIGTSLFTLLFLVPLLRLKNDYENIGIKCILIVIYTTAMISVSEFAYLTVWLFVGLAYAKARKTKPFAS</sequence>
<gene>
    <name evidence="2" type="ORF">DFP95_102502</name>
</gene>